<dbReference type="InterPro" id="IPR013216">
    <property type="entry name" value="Methyltransf_11"/>
</dbReference>
<organism evidence="3 4">
    <name type="scientific">Aquipuribacter nitratireducens</name>
    <dbReference type="NCBI Taxonomy" id="650104"/>
    <lineage>
        <taxon>Bacteria</taxon>
        <taxon>Bacillati</taxon>
        <taxon>Actinomycetota</taxon>
        <taxon>Actinomycetes</taxon>
        <taxon>Micrococcales</taxon>
        <taxon>Intrasporangiaceae</taxon>
        <taxon>Aquipuribacter</taxon>
    </lineage>
</organism>
<dbReference type="InterPro" id="IPR050508">
    <property type="entry name" value="Methyltransf_Superfamily"/>
</dbReference>
<keyword evidence="4" id="KW-1185">Reference proteome</keyword>
<keyword evidence="3" id="KW-0489">Methyltransferase</keyword>
<dbReference type="EMBL" id="JBHSLD010000007">
    <property type="protein sequence ID" value="MFC5380490.1"/>
    <property type="molecule type" value="Genomic_DNA"/>
</dbReference>
<feature type="domain" description="Methyltransferase type 11" evidence="2">
    <location>
        <begin position="59"/>
        <end position="156"/>
    </location>
</feature>
<evidence type="ECO:0000256" key="1">
    <source>
        <dbReference type="SAM" id="MobiDB-lite"/>
    </source>
</evidence>
<reference evidence="4" key="1">
    <citation type="journal article" date="2019" name="Int. J. Syst. Evol. Microbiol.">
        <title>The Global Catalogue of Microorganisms (GCM) 10K type strain sequencing project: providing services to taxonomists for standard genome sequencing and annotation.</title>
        <authorList>
            <consortium name="The Broad Institute Genomics Platform"/>
            <consortium name="The Broad Institute Genome Sequencing Center for Infectious Disease"/>
            <person name="Wu L."/>
            <person name="Ma J."/>
        </authorList>
    </citation>
    <scope>NUCLEOTIDE SEQUENCE [LARGE SCALE GENOMIC DNA]</scope>
    <source>
        <strain evidence="4">CCUG 43114</strain>
    </source>
</reference>
<dbReference type="SUPFAM" id="SSF53335">
    <property type="entry name" value="S-adenosyl-L-methionine-dependent methyltransferases"/>
    <property type="match status" value="1"/>
</dbReference>
<accession>A0ABW0GMV5</accession>
<feature type="region of interest" description="Disordered" evidence="1">
    <location>
        <begin position="1"/>
        <end position="22"/>
    </location>
</feature>
<keyword evidence="3" id="KW-0808">Transferase</keyword>
<dbReference type="EC" id="2.1.1.64" evidence="3"/>
<dbReference type="Proteomes" id="UP001596122">
    <property type="component" value="Unassembled WGS sequence"/>
</dbReference>
<dbReference type="Gene3D" id="3.40.50.150">
    <property type="entry name" value="Vaccinia Virus protein VP39"/>
    <property type="match status" value="1"/>
</dbReference>
<gene>
    <name evidence="3" type="ORF">ACFPJ6_06790</name>
</gene>
<evidence type="ECO:0000313" key="3">
    <source>
        <dbReference type="EMBL" id="MFC5380490.1"/>
    </source>
</evidence>
<dbReference type="PANTHER" id="PTHR42912">
    <property type="entry name" value="METHYLTRANSFERASE"/>
    <property type="match status" value="1"/>
</dbReference>
<evidence type="ECO:0000259" key="2">
    <source>
        <dbReference type="Pfam" id="PF08241"/>
    </source>
</evidence>
<dbReference type="EC" id="2.1.1.222" evidence="3"/>
<dbReference type="GO" id="GO:0061542">
    <property type="term" value="F:3-demethylubiquinol 3-O-methyltransferase activity"/>
    <property type="evidence" value="ECO:0007669"/>
    <property type="project" value="UniProtKB-EC"/>
</dbReference>
<dbReference type="GO" id="GO:0102208">
    <property type="term" value="F:2-polyprenyl-6-hydroxyphenol methylase activity"/>
    <property type="evidence" value="ECO:0007669"/>
    <property type="project" value="UniProtKB-EC"/>
</dbReference>
<evidence type="ECO:0000313" key="4">
    <source>
        <dbReference type="Proteomes" id="UP001596122"/>
    </source>
</evidence>
<sequence length="247" mass="26027">MPDTHRPALPLTGERTGPDDGHAAWSREERYWFARHVAGYRLASRLLPPGRAGRRALVVDTGIGEGYASTLLRARRDVPGPCVVGVELDAAAATHAAAGYGGAEVADVRGNVVALPLASGVADAVVSSQVIEHVWTPWEHLDEAARVLRPGGVLVCTTPNRLTFSPGLPREARPANVYHHREYDAEELRALAAGRRLTAVQVLGVHGPPPDARTVSRAAAAGFRVAPGGPGAALDDALDLVLVARRA</sequence>
<comment type="caution">
    <text evidence="3">The sequence shown here is derived from an EMBL/GenBank/DDBJ whole genome shotgun (WGS) entry which is preliminary data.</text>
</comment>
<dbReference type="InterPro" id="IPR029063">
    <property type="entry name" value="SAM-dependent_MTases_sf"/>
</dbReference>
<dbReference type="Pfam" id="PF08241">
    <property type="entry name" value="Methyltransf_11"/>
    <property type="match status" value="1"/>
</dbReference>
<protein>
    <submittedName>
        <fullName evidence="3">Class I SAM-dependent methyltransferase</fullName>
        <ecNumber evidence="3">2.1.1.222</ecNumber>
        <ecNumber evidence="3">2.1.1.64</ecNumber>
    </submittedName>
</protein>
<proteinExistence type="predicted"/>
<dbReference type="GO" id="GO:0032259">
    <property type="term" value="P:methylation"/>
    <property type="evidence" value="ECO:0007669"/>
    <property type="project" value="UniProtKB-KW"/>
</dbReference>
<dbReference type="CDD" id="cd02440">
    <property type="entry name" value="AdoMet_MTases"/>
    <property type="match status" value="1"/>
</dbReference>
<name>A0ABW0GMV5_9MICO</name>
<dbReference type="RefSeq" id="WP_340268162.1">
    <property type="nucleotide sequence ID" value="NZ_JBBEOG010000002.1"/>
</dbReference>